<dbReference type="InterPro" id="IPR002575">
    <property type="entry name" value="Aminoglycoside_PTrfase"/>
</dbReference>
<comment type="caution">
    <text evidence="2">The sequence shown here is derived from an EMBL/GenBank/DDBJ whole genome shotgun (WGS) entry which is preliminary data.</text>
</comment>
<evidence type="ECO:0000313" key="2">
    <source>
        <dbReference type="EMBL" id="KAB8169898.1"/>
    </source>
</evidence>
<protein>
    <submittedName>
        <fullName evidence="2">Phosphotransferase</fullName>
    </submittedName>
</protein>
<evidence type="ECO:0000313" key="3">
    <source>
        <dbReference type="Proteomes" id="UP000314251"/>
    </source>
</evidence>
<dbReference type="OrthoDB" id="3281564at2"/>
<sequence length="360" mass="39263">MPTASPEPETGTPLVEILADAYGLAVVRLARLDGQATVNYRATTADDRVVFVKHYQPGADLAAEEEAVAQTDRAGRHGVPVAAVLPSTSGEAITRRAGTALSVWRWMPGHTVENGFTLAQQAAAGTMLGRIHVAFADHPASSRPSARADHFRTPDLAEREATIDHLLSVIGDLAEPDAFDREAAHTLRERRDQLRRLRDLGLPTLHTQVLHGDYSPKNILFDGDTINAVVDFGPAAPFLTAWELGRIAFDPRRVVRDGDWIVAGTTLVAAYRDANPRLPATDLAACARVALTQLLVSLYGVEEHYLRPGLLQDDLDAFWLLRHRAASTILDHLDEAEDALAQIAGTRLYHPWTENGSPVR</sequence>
<name>A0A5N6AQI7_9ACTN</name>
<dbReference type="GO" id="GO:0016740">
    <property type="term" value="F:transferase activity"/>
    <property type="evidence" value="ECO:0007669"/>
    <property type="project" value="UniProtKB-KW"/>
</dbReference>
<gene>
    <name evidence="2" type="ORF">FH607_004105</name>
</gene>
<dbReference type="InterPro" id="IPR011009">
    <property type="entry name" value="Kinase-like_dom_sf"/>
</dbReference>
<dbReference type="Proteomes" id="UP000314251">
    <property type="component" value="Unassembled WGS sequence"/>
</dbReference>
<evidence type="ECO:0000259" key="1">
    <source>
        <dbReference type="Pfam" id="PF01636"/>
    </source>
</evidence>
<dbReference type="Gene3D" id="3.90.1200.10">
    <property type="match status" value="1"/>
</dbReference>
<dbReference type="AlphaFoldDB" id="A0A5N6AQI7"/>
<accession>A0A5N6AQI7</accession>
<organism evidence="2 3">
    <name type="scientific">Streptomyces mimosae</name>
    <dbReference type="NCBI Taxonomy" id="2586635"/>
    <lineage>
        <taxon>Bacteria</taxon>
        <taxon>Bacillati</taxon>
        <taxon>Actinomycetota</taxon>
        <taxon>Actinomycetes</taxon>
        <taxon>Kitasatosporales</taxon>
        <taxon>Streptomycetaceae</taxon>
        <taxon>Streptomyces</taxon>
    </lineage>
</organism>
<proteinExistence type="predicted"/>
<dbReference type="SUPFAM" id="SSF56112">
    <property type="entry name" value="Protein kinase-like (PK-like)"/>
    <property type="match status" value="1"/>
</dbReference>
<dbReference type="EMBL" id="VDLY02000002">
    <property type="protein sequence ID" value="KAB8169898.1"/>
    <property type="molecule type" value="Genomic_DNA"/>
</dbReference>
<dbReference type="RefSeq" id="WP_139666191.1">
    <property type="nucleotide sequence ID" value="NZ_VDLY02000002.1"/>
</dbReference>
<dbReference type="Pfam" id="PF01636">
    <property type="entry name" value="APH"/>
    <property type="match status" value="1"/>
</dbReference>
<reference evidence="2" key="1">
    <citation type="submission" date="2019-10" db="EMBL/GenBank/DDBJ databases">
        <title>Nonomuraea sp. nov., isolated from Phyllanthus amarus.</title>
        <authorList>
            <person name="Klykleung N."/>
            <person name="Tanasupawat S."/>
        </authorList>
    </citation>
    <scope>NUCLEOTIDE SEQUENCE [LARGE SCALE GENOMIC DNA]</scope>
    <source>
        <strain evidence="2">3MP-10</strain>
    </source>
</reference>
<feature type="domain" description="Aminoglycoside phosphotransferase" evidence="1">
    <location>
        <begin position="34"/>
        <end position="271"/>
    </location>
</feature>
<keyword evidence="3" id="KW-1185">Reference proteome</keyword>